<protein>
    <submittedName>
        <fullName evidence="1">Uncharacterized protein</fullName>
    </submittedName>
</protein>
<dbReference type="Pfam" id="PF19698">
    <property type="entry name" value="DUF6197"/>
    <property type="match status" value="1"/>
</dbReference>
<name>A0A3N4RRZ5_9ACTN</name>
<dbReference type="Proteomes" id="UP000266906">
    <property type="component" value="Unassembled WGS sequence"/>
</dbReference>
<sequence length="205" mass="22563">MRFLTDYQRYRDKHGHIDRRSLAVPVPAPPFDRLDAHDLARELGLVEEIEQYLAGLPDPAPVLPPAPPAALHGSVRQPWNHGHPLPGRSLLDRLARRPARPAEVTVAGHLRLTSRYLAEAGWTQGALWDARGRVCLLGAQTAVLAHGYGTAHTVRRARAQVMEVLHATGRPVPSPDVWNDRPGRRQAEVHALLERAGARALSLGI</sequence>
<proteinExistence type="predicted"/>
<reference evidence="1 2" key="1">
    <citation type="submission" date="2018-11" db="EMBL/GenBank/DDBJ databases">
        <title>Sequencing the genomes of 1000 actinobacteria strains.</title>
        <authorList>
            <person name="Klenk H.-P."/>
        </authorList>
    </citation>
    <scope>NUCLEOTIDE SEQUENCE [LARGE SCALE GENOMIC DNA]</scope>
    <source>
        <strain evidence="1 2">DSM 44781</strain>
    </source>
</reference>
<keyword evidence="2" id="KW-1185">Reference proteome</keyword>
<dbReference type="AlphaFoldDB" id="A0A3N4RRZ5"/>
<accession>A0A3N4RRZ5</accession>
<gene>
    <name evidence="1" type="ORF">EDD38_2164</name>
</gene>
<evidence type="ECO:0000313" key="2">
    <source>
        <dbReference type="Proteomes" id="UP000266906"/>
    </source>
</evidence>
<dbReference type="InterPro" id="IPR045677">
    <property type="entry name" value="DUF6197"/>
</dbReference>
<evidence type="ECO:0000313" key="1">
    <source>
        <dbReference type="EMBL" id="RPE33859.1"/>
    </source>
</evidence>
<dbReference type="EMBL" id="RKQG01000001">
    <property type="protein sequence ID" value="RPE33859.1"/>
    <property type="molecule type" value="Genomic_DNA"/>
</dbReference>
<comment type="caution">
    <text evidence="1">The sequence shown here is derived from an EMBL/GenBank/DDBJ whole genome shotgun (WGS) entry which is preliminary data.</text>
</comment>
<organism evidence="1 2">
    <name type="scientific">Kitasatospora cineracea</name>
    <dbReference type="NCBI Taxonomy" id="88074"/>
    <lineage>
        <taxon>Bacteria</taxon>
        <taxon>Bacillati</taxon>
        <taxon>Actinomycetota</taxon>
        <taxon>Actinomycetes</taxon>
        <taxon>Kitasatosporales</taxon>
        <taxon>Streptomycetaceae</taxon>
        <taxon>Kitasatospora</taxon>
    </lineage>
</organism>